<name>A0A0A2M3Z2_9FLAO</name>
<sequence>MKQHYFLILKVFITYCLLDGNFVFAQAETDSINTNPYIEKFDDYFSARLSLSNGFQSFDVHDRNSNLRFKITPNQQIRSTATFMFRFIEIDLGYTPTFLKFNKDDDIKGKTKNFTFGTRFYLKKWMQNLQYMSTKGYYVEGRRLGLDDNVFFSDLKVVKIGGSTSYVFNPNYSFRATYTQNEWQKKSAGSFVPSVNYYYTKISNNDNSADHNIDIAAGPAYYYNLILYGHFLISAGVYGGVGYNSITTKYNDGTPSEKSSGISWQAQYRAAVGYNYNQFYTGANINFNSFYYNSGPGTKLADQQHYFEFYIGYRLPVTQKIVKEFNEVIDIRKK</sequence>
<protein>
    <submittedName>
        <fullName evidence="1">Uncharacterized protein</fullName>
    </submittedName>
</protein>
<dbReference type="EMBL" id="JRLX01000011">
    <property type="protein sequence ID" value="KGO86321.1"/>
    <property type="molecule type" value="Genomic_DNA"/>
</dbReference>
<proteinExistence type="predicted"/>
<dbReference type="InterPro" id="IPR025535">
    <property type="entry name" value="DUF4421"/>
</dbReference>
<comment type="caution">
    <text evidence="1">The sequence shown here is derived from an EMBL/GenBank/DDBJ whole genome shotgun (WGS) entry which is preliminary data.</text>
</comment>
<reference evidence="1 2" key="1">
    <citation type="submission" date="2013-09" db="EMBL/GenBank/DDBJ databases">
        <authorList>
            <person name="Zeng Z."/>
            <person name="Chen C."/>
        </authorList>
    </citation>
    <scope>NUCLEOTIDE SEQUENCE [LARGE SCALE GENOMIC DNA]</scope>
    <source>
        <strain evidence="1 2">WB 3.3-2</strain>
    </source>
</reference>
<evidence type="ECO:0000313" key="2">
    <source>
        <dbReference type="Proteomes" id="UP000030152"/>
    </source>
</evidence>
<dbReference type="STRING" id="1121895.GCA_000378485_00789"/>
<dbReference type="OrthoDB" id="669053at2"/>
<dbReference type="eggNOG" id="COG5571">
    <property type="taxonomic scope" value="Bacteria"/>
</dbReference>
<dbReference type="AlphaFoldDB" id="A0A0A2M3Z2"/>
<dbReference type="Pfam" id="PF14391">
    <property type="entry name" value="DUF4421"/>
    <property type="match status" value="1"/>
</dbReference>
<accession>A0A0A2M3Z2</accession>
<gene>
    <name evidence="1" type="ORF">Q765_12150</name>
</gene>
<evidence type="ECO:0000313" key="1">
    <source>
        <dbReference type="EMBL" id="KGO86321.1"/>
    </source>
</evidence>
<dbReference type="RefSeq" id="WP_020211919.1">
    <property type="nucleotide sequence ID" value="NZ_JRLX01000011.1"/>
</dbReference>
<keyword evidence="2" id="KW-1185">Reference proteome</keyword>
<dbReference type="Proteomes" id="UP000030152">
    <property type="component" value="Unassembled WGS sequence"/>
</dbReference>
<organism evidence="1 2">
    <name type="scientific">Flavobacterium rivuli WB 3.3-2 = DSM 21788</name>
    <dbReference type="NCBI Taxonomy" id="1121895"/>
    <lineage>
        <taxon>Bacteria</taxon>
        <taxon>Pseudomonadati</taxon>
        <taxon>Bacteroidota</taxon>
        <taxon>Flavobacteriia</taxon>
        <taxon>Flavobacteriales</taxon>
        <taxon>Flavobacteriaceae</taxon>
        <taxon>Flavobacterium</taxon>
    </lineage>
</organism>